<keyword evidence="4 5" id="KW-0472">Membrane</keyword>
<evidence type="ECO:0000256" key="2">
    <source>
        <dbReference type="ARBA" id="ARBA00022692"/>
    </source>
</evidence>
<evidence type="ECO:0000256" key="5">
    <source>
        <dbReference type="SAM" id="Phobius"/>
    </source>
</evidence>
<dbReference type="Pfam" id="PF01957">
    <property type="entry name" value="NfeD"/>
    <property type="match status" value="1"/>
</dbReference>
<keyword evidence="3 5" id="KW-1133">Transmembrane helix</keyword>
<organism evidence="7 8">
    <name type="scientific">Methylophaga lonarensis MPL</name>
    <dbReference type="NCBI Taxonomy" id="1286106"/>
    <lineage>
        <taxon>Bacteria</taxon>
        <taxon>Pseudomonadati</taxon>
        <taxon>Pseudomonadota</taxon>
        <taxon>Gammaproteobacteria</taxon>
        <taxon>Thiotrichales</taxon>
        <taxon>Piscirickettsiaceae</taxon>
        <taxon>Methylophaga</taxon>
    </lineage>
</organism>
<feature type="transmembrane region" description="Helical" evidence="5">
    <location>
        <begin position="31"/>
        <end position="64"/>
    </location>
</feature>
<comment type="subcellular location">
    <subcellularLocation>
        <location evidence="1">Membrane</location>
        <topology evidence="1">Multi-pass membrane protein</topology>
    </subcellularLocation>
</comment>
<sequence length="151" mass="16476">MDTALIWVILGLLLILSELLATSIVAVFFGAAAVLVGILLWAGVIHSAEMQFVLFSFFSLLFLFTSRARLKRYLVGDVADKDDSHKTFRENLGEEAMAASDFSQGKGRITLNGVAWDAQSLASDDVISKGDRVWIVANNGIHLTVSKHPPQ</sequence>
<evidence type="ECO:0000313" key="7">
    <source>
        <dbReference type="EMBL" id="EMR13952.1"/>
    </source>
</evidence>
<evidence type="ECO:0000256" key="3">
    <source>
        <dbReference type="ARBA" id="ARBA00022989"/>
    </source>
</evidence>
<dbReference type="AlphaFoldDB" id="M7P364"/>
<gene>
    <name evidence="7" type="ORF">MPL1_02288</name>
</gene>
<protein>
    <recommendedName>
        <fullName evidence="6">NfeD-like C-terminal domain-containing protein</fullName>
    </recommendedName>
</protein>
<dbReference type="STRING" id="1286106.MPL1_02288"/>
<evidence type="ECO:0000313" key="8">
    <source>
        <dbReference type="Proteomes" id="UP000012019"/>
    </source>
</evidence>
<dbReference type="InterPro" id="IPR012340">
    <property type="entry name" value="NA-bd_OB-fold"/>
</dbReference>
<dbReference type="eggNOG" id="COG1585">
    <property type="taxonomic scope" value="Bacteria"/>
</dbReference>
<evidence type="ECO:0000259" key="6">
    <source>
        <dbReference type="Pfam" id="PF01957"/>
    </source>
</evidence>
<name>M7P364_9GAMM</name>
<dbReference type="RefSeq" id="WP_009725498.1">
    <property type="nucleotide sequence ID" value="NZ_APHR01000010.1"/>
</dbReference>
<dbReference type="InterPro" id="IPR052165">
    <property type="entry name" value="Membrane_assoc_protease"/>
</dbReference>
<dbReference type="InterPro" id="IPR002810">
    <property type="entry name" value="NfeD-like_C"/>
</dbReference>
<accession>M7P364</accession>
<evidence type="ECO:0000256" key="4">
    <source>
        <dbReference type="ARBA" id="ARBA00023136"/>
    </source>
</evidence>
<dbReference type="Gene3D" id="2.40.50.140">
    <property type="entry name" value="Nucleic acid-binding proteins"/>
    <property type="match status" value="1"/>
</dbReference>
<dbReference type="EMBL" id="APHR01000010">
    <property type="protein sequence ID" value="EMR13952.1"/>
    <property type="molecule type" value="Genomic_DNA"/>
</dbReference>
<comment type="caution">
    <text evidence="7">The sequence shown here is derived from an EMBL/GenBank/DDBJ whole genome shotgun (WGS) entry which is preliminary data.</text>
</comment>
<feature type="domain" description="NfeD-like C-terminal" evidence="6">
    <location>
        <begin position="92"/>
        <end position="147"/>
    </location>
</feature>
<dbReference type="PANTHER" id="PTHR33507:SF3">
    <property type="entry name" value="INNER MEMBRANE PROTEIN YBBJ"/>
    <property type="match status" value="1"/>
</dbReference>
<dbReference type="SUPFAM" id="SSF141322">
    <property type="entry name" value="NfeD domain-like"/>
    <property type="match status" value="1"/>
</dbReference>
<dbReference type="GO" id="GO:0005886">
    <property type="term" value="C:plasma membrane"/>
    <property type="evidence" value="ECO:0007669"/>
    <property type="project" value="TreeGrafter"/>
</dbReference>
<proteinExistence type="predicted"/>
<dbReference type="OrthoDB" id="6118712at2"/>
<reference evidence="7 8" key="1">
    <citation type="journal article" date="2013" name="Genome Announc.">
        <title>Draft Genome Sequence of Methylophaga lonarensis MPLT, a Haloalkaliphilic (Non-Methane-Utilizing) Methylotroph.</title>
        <authorList>
            <person name="Shetty S.A."/>
            <person name="Marathe N.P."/>
            <person name="Munot H."/>
            <person name="Antony C.P."/>
            <person name="Dhotre D.P."/>
            <person name="Murrell J.C."/>
            <person name="Shouche Y.S."/>
        </authorList>
    </citation>
    <scope>NUCLEOTIDE SEQUENCE [LARGE SCALE GENOMIC DNA]</scope>
    <source>
        <strain evidence="7 8">MPL</strain>
    </source>
</reference>
<dbReference type="Proteomes" id="UP000012019">
    <property type="component" value="Unassembled WGS sequence"/>
</dbReference>
<dbReference type="PANTHER" id="PTHR33507">
    <property type="entry name" value="INNER MEMBRANE PROTEIN YBBJ"/>
    <property type="match status" value="1"/>
</dbReference>
<evidence type="ECO:0000256" key="1">
    <source>
        <dbReference type="ARBA" id="ARBA00004141"/>
    </source>
</evidence>
<keyword evidence="2 5" id="KW-0812">Transmembrane</keyword>
<keyword evidence="8" id="KW-1185">Reference proteome</keyword>
<dbReference type="PATRIC" id="fig|1286106.3.peg.459"/>